<keyword evidence="23" id="KW-1185">Reference proteome</keyword>
<feature type="transmembrane region" description="Helical" evidence="20">
    <location>
        <begin position="540"/>
        <end position="562"/>
    </location>
</feature>
<gene>
    <name evidence="22" type="ORF">M0R45_009267</name>
</gene>
<organism evidence="22 23">
    <name type="scientific">Rubus argutus</name>
    <name type="common">Southern blackberry</name>
    <dbReference type="NCBI Taxonomy" id="59490"/>
    <lineage>
        <taxon>Eukaryota</taxon>
        <taxon>Viridiplantae</taxon>
        <taxon>Streptophyta</taxon>
        <taxon>Embryophyta</taxon>
        <taxon>Tracheophyta</taxon>
        <taxon>Spermatophyta</taxon>
        <taxon>Magnoliopsida</taxon>
        <taxon>eudicotyledons</taxon>
        <taxon>Gunneridae</taxon>
        <taxon>Pentapetalae</taxon>
        <taxon>rosids</taxon>
        <taxon>fabids</taxon>
        <taxon>Rosales</taxon>
        <taxon>Rosaceae</taxon>
        <taxon>Rosoideae</taxon>
        <taxon>Rosoideae incertae sedis</taxon>
        <taxon>Rubus</taxon>
    </lineage>
</organism>
<dbReference type="SUPFAM" id="SSF52058">
    <property type="entry name" value="L domain-like"/>
    <property type="match status" value="1"/>
</dbReference>
<feature type="compositionally biased region" description="Basic and acidic residues" evidence="19">
    <location>
        <begin position="943"/>
        <end position="954"/>
    </location>
</feature>
<dbReference type="FunFam" id="2.60.120.430:FF:000004">
    <property type="entry name" value="Putative leucine-rich repeat receptor-like serine/threonine-protein kinase"/>
    <property type="match status" value="1"/>
</dbReference>
<evidence type="ECO:0000256" key="5">
    <source>
        <dbReference type="ARBA" id="ARBA00022614"/>
    </source>
</evidence>
<dbReference type="InterPro" id="IPR032675">
    <property type="entry name" value="LRR_dom_sf"/>
</dbReference>
<keyword evidence="9" id="KW-0677">Repeat</keyword>
<comment type="subcellular location">
    <subcellularLocation>
        <location evidence="1">Membrane</location>
        <topology evidence="1">Single-pass type I membrane protein</topology>
    </subcellularLocation>
</comment>
<dbReference type="CDD" id="cd14066">
    <property type="entry name" value="STKc_IRAK"/>
    <property type="match status" value="1"/>
</dbReference>
<dbReference type="InterPro" id="IPR001245">
    <property type="entry name" value="Ser-Thr/Tyr_kinase_cat_dom"/>
</dbReference>
<evidence type="ECO:0000256" key="3">
    <source>
        <dbReference type="ARBA" id="ARBA00022527"/>
    </source>
</evidence>
<dbReference type="Gene3D" id="2.60.120.430">
    <property type="entry name" value="Galactose-binding lectin"/>
    <property type="match status" value="1"/>
</dbReference>
<dbReference type="PROSITE" id="PS00108">
    <property type="entry name" value="PROTEIN_KINASE_ST"/>
    <property type="match status" value="1"/>
</dbReference>
<dbReference type="Proteomes" id="UP001457282">
    <property type="component" value="Unassembled WGS sequence"/>
</dbReference>
<dbReference type="Gene3D" id="1.10.510.10">
    <property type="entry name" value="Transferase(Phosphotransferase) domain 1"/>
    <property type="match status" value="1"/>
</dbReference>
<dbReference type="InterPro" id="IPR011009">
    <property type="entry name" value="Kinase-like_dom_sf"/>
</dbReference>
<keyword evidence="3" id="KW-0723">Serine/threonine-protein kinase</keyword>
<evidence type="ECO:0000256" key="17">
    <source>
        <dbReference type="ARBA" id="ARBA00047899"/>
    </source>
</evidence>
<reference evidence="22 23" key="1">
    <citation type="journal article" date="2023" name="G3 (Bethesda)">
        <title>A chromosome-length genome assembly and annotation of blackberry (Rubus argutus, cv. 'Hillquist').</title>
        <authorList>
            <person name="Bruna T."/>
            <person name="Aryal R."/>
            <person name="Dudchenko O."/>
            <person name="Sargent D.J."/>
            <person name="Mead D."/>
            <person name="Buti M."/>
            <person name="Cavallini A."/>
            <person name="Hytonen T."/>
            <person name="Andres J."/>
            <person name="Pham M."/>
            <person name="Weisz D."/>
            <person name="Mascagni F."/>
            <person name="Usai G."/>
            <person name="Natali L."/>
            <person name="Bassil N."/>
            <person name="Fernandez G.E."/>
            <person name="Lomsadze A."/>
            <person name="Armour M."/>
            <person name="Olukolu B."/>
            <person name="Poorten T."/>
            <person name="Britton C."/>
            <person name="Davik J."/>
            <person name="Ashrafi H."/>
            <person name="Aiden E.L."/>
            <person name="Borodovsky M."/>
            <person name="Worthington M."/>
        </authorList>
    </citation>
    <scope>NUCLEOTIDE SEQUENCE [LARGE SCALE GENOMIC DNA]</scope>
    <source>
        <strain evidence="22">PI 553951</strain>
    </source>
</reference>
<keyword evidence="16" id="KW-0325">Glycoprotein</keyword>
<evidence type="ECO:0000256" key="4">
    <source>
        <dbReference type="ARBA" id="ARBA00022553"/>
    </source>
</evidence>
<comment type="caution">
    <text evidence="22">The sequence shown here is derived from an EMBL/GenBank/DDBJ whole genome shotgun (WGS) entry which is preliminary data.</text>
</comment>
<keyword evidence="7 20" id="KW-0812">Transmembrane</keyword>
<dbReference type="EMBL" id="JBEDUW010000002">
    <property type="protein sequence ID" value="KAK9943665.1"/>
    <property type="molecule type" value="Genomic_DNA"/>
</dbReference>
<keyword evidence="8" id="KW-0732">Signal</keyword>
<dbReference type="EC" id="2.7.11.1" evidence="2"/>
<dbReference type="Gene3D" id="3.80.10.10">
    <property type="entry name" value="Ribonuclease Inhibitor"/>
    <property type="match status" value="2"/>
</dbReference>
<evidence type="ECO:0000256" key="14">
    <source>
        <dbReference type="ARBA" id="ARBA00023136"/>
    </source>
</evidence>
<comment type="catalytic activity">
    <reaction evidence="18">
        <text>L-seryl-[protein] + ATP = O-phospho-L-seryl-[protein] + ADP + H(+)</text>
        <dbReference type="Rhea" id="RHEA:17989"/>
        <dbReference type="Rhea" id="RHEA-COMP:9863"/>
        <dbReference type="Rhea" id="RHEA-COMP:11604"/>
        <dbReference type="ChEBI" id="CHEBI:15378"/>
        <dbReference type="ChEBI" id="CHEBI:29999"/>
        <dbReference type="ChEBI" id="CHEBI:30616"/>
        <dbReference type="ChEBI" id="CHEBI:83421"/>
        <dbReference type="ChEBI" id="CHEBI:456216"/>
        <dbReference type="EC" id="2.7.11.1"/>
    </reaction>
</comment>
<evidence type="ECO:0000256" key="16">
    <source>
        <dbReference type="ARBA" id="ARBA00023180"/>
    </source>
</evidence>
<feature type="compositionally biased region" description="Low complexity" evidence="19">
    <location>
        <begin position="923"/>
        <end position="932"/>
    </location>
</feature>
<feature type="domain" description="Protein kinase" evidence="21">
    <location>
        <begin position="599"/>
        <end position="886"/>
    </location>
</feature>
<evidence type="ECO:0000256" key="8">
    <source>
        <dbReference type="ARBA" id="ARBA00022729"/>
    </source>
</evidence>
<keyword evidence="4" id="KW-0597">Phosphoprotein</keyword>
<dbReference type="Pfam" id="PF07714">
    <property type="entry name" value="PK_Tyr_Ser-Thr"/>
    <property type="match status" value="1"/>
</dbReference>
<evidence type="ECO:0000256" key="20">
    <source>
        <dbReference type="SAM" id="Phobius"/>
    </source>
</evidence>
<dbReference type="InterPro" id="IPR021720">
    <property type="entry name" value="Malectin_dom"/>
</dbReference>
<dbReference type="Pfam" id="PF11721">
    <property type="entry name" value="Malectin"/>
    <property type="match status" value="1"/>
</dbReference>
<evidence type="ECO:0000256" key="19">
    <source>
        <dbReference type="SAM" id="MobiDB-lite"/>
    </source>
</evidence>
<sequence length="954" mass="106192">MFSYYISDRYNYPEQAMVDDKLPPELIRLPYLQEIDLTRNYLSGTIPPKWGSLPLVTISLVNNRLTGSIPPELGNITTLKICEAIDFNKFTGVLPAELGNLSSIEKMYLTSNNFNGELPETFAKLTTLKEFRISDSSFSGKIPNFIPNWTNLEALLIQASGFTGPIPPSISLLTKLTLLTITDLNGSESSFPLIDNMKSLERLLLRNCNISGQLPEYLGNMTFLKILDLSFNKLTGEFPNNFSSQTNLDSLFLTGNMLTGSVPTVWRKAKIIDLSYNNFTLNSEDEACKPQDKGLNLFASSSGGNASSVSCFPITECPKTYYDLHINCGGNQVVLYDNFTRVTRPINATYEADTDPAGPSSVYWSPKRQWASITTGFFGEDFIEDNRPKRESYIWTNASGLSMTNPELYMNARLSPISLTYYGFCLANGRYTVNLHFAEIIFTNDKTYSSLGRRVFDIYIQGKLVHKDFNIADEAAQFGDAVIKNFTANVASHTLEIRLYWAGKGTTGVPYKGDYGPVISAISVVSNFEPPAEGRRSLSIGQVVGIMAGGVFLLLLIFGILWRKGFLGQERTLEQDLKGVDLQTGKFTLRQIKDATKNFDISNKIGEGGFGPVYKGLLSDGTAIAVKQLSAKSKQGNREFLNEIGMISALQHPHLVKLYGCCIEGNQLSLVYEYMENNSVASTLFGAKENQLKLDWPTRHKICVGIARGLAYLHEESRLKIVHRDIKATNVLLDKNLHPKISDFGMAKLNEDDRTHISTRIAGTYGYMAPEYAMWGYLTDKADVYSFGIVVLEMVSGRCNTTYRSKEEYCFHLLDWAQVLKEKGSLLDLIDPRLGSEFNKEEVMITINVALLCCNASAALRPVMSAVVSMLEGRAPVRELVLDPSASSDGINEMMRKHFESIYEETIRESTHQRKSMSIEGASTVSTSSTSVHDLYPNNPDAGRTEIRDLSKLS</sequence>
<dbReference type="FunFam" id="1.10.510.10:FF:000044">
    <property type="entry name" value="Putative LRR receptor-like serine/threonine-protein kinase"/>
    <property type="match status" value="1"/>
</dbReference>
<evidence type="ECO:0000256" key="18">
    <source>
        <dbReference type="ARBA" id="ARBA00048679"/>
    </source>
</evidence>
<dbReference type="Gene3D" id="3.30.200.20">
    <property type="entry name" value="Phosphorylase Kinase, domain 1"/>
    <property type="match status" value="1"/>
</dbReference>
<dbReference type="PROSITE" id="PS50011">
    <property type="entry name" value="PROTEIN_KINASE_DOM"/>
    <property type="match status" value="1"/>
</dbReference>
<dbReference type="InterPro" id="IPR001611">
    <property type="entry name" value="Leu-rich_rpt"/>
</dbReference>
<dbReference type="FunFam" id="3.80.10.10:FF:000383">
    <property type="entry name" value="Leucine-rich repeat receptor protein kinase EMS1"/>
    <property type="match status" value="1"/>
</dbReference>
<dbReference type="InterPro" id="IPR000719">
    <property type="entry name" value="Prot_kinase_dom"/>
</dbReference>
<evidence type="ECO:0000256" key="2">
    <source>
        <dbReference type="ARBA" id="ARBA00012513"/>
    </source>
</evidence>
<dbReference type="InterPro" id="IPR008271">
    <property type="entry name" value="Ser/Thr_kinase_AS"/>
</dbReference>
<comment type="catalytic activity">
    <reaction evidence="17">
        <text>L-threonyl-[protein] + ATP = O-phospho-L-threonyl-[protein] + ADP + H(+)</text>
        <dbReference type="Rhea" id="RHEA:46608"/>
        <dbReference type="Rhea" id="RHEA-COMP:11060"/>
        <dbReference type="Rhea" id="RHEA-COMP:11605"/>
        <dbReference type="ChEBI" id="CHEBI:15378"/>
        <dbReference type="ChEBI" id="CHEBI:30013"/>
        <dbReference type="ChEBI" id="CHEBI:30616"/>
        <dbReference type="ChEBI" id="CHEBI:61977"/>
        <dbReference type="ChEBI" id="CHEBI:456216"/>
        <dbReference type="EC" id="2.7.11.1"/>
    </reaction>
</comment>
<evidence type="ECO:0000256" key="12">
    <source>
        <dbReference type="ARBA" id="ARBA00022840"/>
    </source>
</evidence>
<dbReference type="InterPro" id="IPR051824">
    <property type="entry name" value="LRR_Rcpt-Like_S/T_Kinase"/>
</dbReference>
<dbReference type="GO" id="GO:0016020">
    <property type="term" value="C:membrane"/>
    <property type="evidence" value="ECO:0007669"/>
    <property type="project" value="UniProtKB-SubCell"/>
</dbReference>
<keyword evidence="13 20" id="KW-1133">Transmembrane helix</keyword>
<evidence type="ECO:0000256" key="10">
    <source>
        <dbReference type="ARBA" id="ARBA00022741"/>
    </source>
</evidence>
<evidence type="ECO:0000256" key="11">
    <source>
        <dbReference type="ARBA" id="ARBA00022777"/>
    </source>
</evidence>
<evidence type="ECO:0000256" key="1">
    <source>
        <dbReference type="ARBA" id="ARBA00004479"/>
    </source>
</evidence>
<dbReference type="PANTHER" id="PTHR48006">
    <property type="entry name" value="LEUCINE-RICH REPEAT-CONTAINING PROTEIN DDB_G0281931-RELATED"/>
    <property type="match status" value="1"/>
</dbReference>
<keyword evidence="14 20" id="KW-0472">Membrane</keyword>
<keyword evidence="5" id="KW-0433">Leucine-rich repeat</keyword>
<evidence type="ECO:0000313" key="23">
    <source>
        <dbReference type="Proteomes" id="UP001457282"/>
    </source>
</evidence>
<evidence type="ECO:0000256" key="6">
    <source>
        <dbReference type="ARBA" id="ARBA00022679"/>
    </source>
</evidence>
<evidence type="ECO:0000259" key="21">
    <source>
        <dbReference type="PROSITE" id="PS50011"/>
    </source>
</evidence>
<evidence type="ECO:0000256" key="9">
    <source>
        <dbReference type="ARBA" id="ARBA00022737"/>
    </source>
</evidence>
<evidence type="ECO:0000256" key="15">
    <source>
        <dbReference type="ARBA" id="ARBA00023170"/>
    </source>
</evidence>
<proteinExistence type="predicted"/>
<keyword evidence="15" id="KW-0675">Receptor</keyword>
<keyword evidence="10" id="KW-0547">Nucleotide-binding</keyword>
<evidence type="ECO:0000256" key="13">
    <source>
        <dbReference type="ARBA" id="ARBA00022989"/>
    </source>
</evidence>
<name>A0AAW1Y6J7_RUBAR</name>
<keyword evidence="11" id="KW-0418">Kinase</keyword>
<dbReference type="GO" id="GO:0005524">
    <property type="term" value="F:ATP binding"/>
    <property type="evidence" value="ECO:0007669"/>
    <property type="project" value="UniProtKB-KW"/>
</dbReference>
<feature type="region of interest" description="Disordered" evidence="19">
    <location>
        <begin position="910"/>
        <end position="954"/>
    </location>
</feature>
<evidence type="ECO:0000256" key="7">
    <source>
        <dbReference type="ARBA" id="ARBA00022692"/>
    </source>
</evidence>
<dbReference type="AlphaFoldDB" id="A0AAW1Y6J7"/>
<keyword evidence="6" id="KW-0808">Transferase</keyword>
<dbReference type="SUPFAM" id="SSF56112">
    <property type="entry name" value="Protein kinase-like (PK-like)"/>
    <property type="match status" value="1"/>
</dbReference>
<evidence type="ECO:0000313" key="22">
    <source>
        <dbReference type="EMBL" id="KAK9943665.1"/>
    </source>
</evidence>
<accession>A0AAW1Y6J7</accession>
<dbReference type="Pfam" id="PF00560">
    <property type="entry name" value="LRR_1"/>
    <property type="match status" value="5"/>
</dbReference>
<dbReference type="SMART" id="SM00220">
    <property type="entry name" value="S_TKc"/>
    <property type="match status" value="1"/>
</dbReference>
<dbReference type="FunFam" id="3.30.200.20:FF:000217">
    <property type="entry name" value="probable LRR receptor-like serine/threonine-protein kinase At1g53430"/>
    <property type="match status" value="1"/>
</dbReference>
<protein>
    <recommendedName>
        <fullName evidence="2">non-specific serine/threonine protein kinase</fullName>
        <ecNumber evidence="2">2.7.11.1</ecNumber>
    </recommendedName>
</protein>
<keyword evidence="12" id="KW-0067">ATP-binding</keyword>
<dbReference type="PANTHER" id="PTHR48006:SF81">
    <property type="entry name" value="PROTEIN KINASE DOMAIN-CONTAINING PROTEIN"/>
    <property type="match status" value="1"/>
</dbReference>
<dbReference type="GO" id="GO:0004674">
    <property type="term" value="F:protein serine/threonine kinase activity"/>
    <property type="evidence" value="ECO:0007669"/>
    <property type="project" value="UniProtKB-KW"/>
</dbReference>